<accession>A0AA35CPI0</accession>
<feature type="transmembrane region" description="Helical" evidence="1">
    <location>
        <begin position="26"/>
        <end position="43"/>
    </location>
</feature>
<keyword evidence="1" id="KW-1133">Transmembrane helix</keyword>
<name>A0AA35CPI0_9CAUD</name>
<proteinExistence type="predicted"/>
<dbReference type="RefSeq" id="YP_010772505.1">
    <property type="nucleotide sequence ID" value="NC_074645.1"/>
</dbReference>
<protein>
    <submittedName>
        <fullName evidence="2">Uncharacterized protein</fullName>
    </submittedName>
</protein>
<keyword evidence="3" id="KW-1185">Reference proteome</keyword>
<dbReference type="GeneID" id="80402219"/>
<sequence length="101" mass="11544">MKKRWQFLSKLLDFWSDNLERNVKRISIAVGAFIVYGIVTIPIDPVWKGAIVTLGSIIVMSIFGKNGNGQTEKEKEPVQVEKSRETRIKEIQNELVLLNKT</sequence>
<evidence type="ECO:0000256" key="1">
    <source>
        <dbReference type="SAM" id="Phobius"/>
    </source>
</evidence>
<feature type="transmembrane region" description="Helical" evidence="1">
    <location>
        <begin position="49"/>
        <end position="67"/>
    </location>
</feature>
<reference evidence="2 3" key="1">
    <citation type="journal article" date="2022" name="Nat. Microbiol.">
        <title>Three families of Asgard archaeal viruses identified in metagenome-assembled genomes.</title>
        <authorList>
            <person name="Medvedeva S."/>
            <person name="Sun J."/>
            <person name="Yutin N."/>
            <person name="Koonin E.V."/>
            <person name="Nunoura T."/>
            <person name="Rinke C."/>
            <person name="Krupovic M."/>
        </authorList>
    </citation>
    <scope>NUCLEOTIDE SEQUENCE [LARGE SCALE GENOMIC DNA]</scope>
    <source>
        <strain evidence="2">VerdaV2</strain>
    </source>
</reference>
<dbReference type="Proteomes" id="UP001162250">
    <property type="component" value="Segment"/>
</dbReference>
<dbReference type="EMBL" id="LC711078">
    <property type="protein sequence ID" value="BDI54909.1"/>
    <property type="molecule type" value="Genomic_DNA"/>
</dbReference>
<dbReference type="KEGG" id="vg:80402219"/>
<keyword evidence="1" id="KW-0472">Membrane</keyword>
<evidence type="ECO:0000313" key="2">
    <source>
        <dbReference type="EMBL" id="BDI54909.1"/>
    </source>
</evidence>
<evidence type="ECO:0000313" key="3">
    <source>
        <dbReference type="Proteomes" id="UP001162250"/>
    </source>
</evidence>
<organism evidence="2 3">
    <name type="scientific">Thorarchaeia virus VerdaV2</name>
    <dbReference type="NCBI Taxonomy" id="3070171"/>
    <lineage>
        <taxon>Viruses</taxon>
        <taxon>Duplodnaviria</taxon>
        <taxon>Heunggongvirae</taxon>
        <taxon>Uroviricota</taxon>
        <taxon>Caudoviricetes</taxon>
        <taxon>Verdandiviridae</taxon>
        <taxon>Tonitrusvirus</taxon>
        <taxon>Tonitrusvirus shimokitaense</taxon>
    </lineage>
</organism>
<keyword evidence="1" id="KW-0812">Transmembrane</keyword>